<dbReference type="AlphaFoldDB" id="A0AA88QTG6"/>
<evidence type="ECO:0000256" key="3">
    <source>
        <dbReference type="ARBA" id="ARBA00022801"/>
    </source>
</evidence>
<dbReference type="EMBL" id="JAVXUO010003201">
    <property type="protein sequence ID" value="KAK2965635.1"/>
    <property type="molecule type" value="Genomic_DNA"/>
</dbReference>
<keyword evidence="7" id="KW-1185">Reference proteome</keyword>
<dbReference type="GO" id="GO:0004722">
    <property type="term" value="F:protein serine/threonine phosphatase activity"/>
    <property type="evidence" value="ECO:0007669"/>
    <property type="project" value="UniProtKB-EC"/>
</dbReference>
<accession>A0AA88QTG6</accession>
<dbReference type="Proteomes" id="UP001187471">
    <property type="component" value="Unassembled WGS sequence"/>
</dbReference>
<dbReference type="Gene3D" id="3.60.21.10">
    <property type="match status" value="1"/>
</dbReference>
<keyword evidence="4" id="KW-0464">Manganese</keyword>
<organism evidence="6 7">
    <name type="scientific">Escallonia rubra</name>
    <dbReference type="NCBI Taxonomy" id="112253"/>
    <lineage>
        <taxon>Eukaryota</taxon>
        <taxon>Viridiplantae</taxon>
        <taxon>Streptophyta</taxon>
        <taxon>Embryophyta</taxon>
        <taxon>Tracheophyta</taxon>
        <taxon>Spermatophyta</taxon>
        <taxon>Magnoliopsida</taxon>
        <taxon>eudicotyledons</taxon>
        <taxon>Gunneridae</taxon>
        <taxon>Pentapetalae</taxon>
        <taxon>asterids</taxon>
        <taxon>campanulids</taxon>
        <taxon>Escalloniales</taxon>
        <taxon>Escalloniaceae</taxon>
        <taxon>Escallonia</taxon>
    </lineage>
</organism>
<dbReference type="EC" id="3.1.3.16" evidence="1"/>
<keyword evidence="3" id="KW-0378">Hydrolase</keyword>
<comment type="caution">
    <text evidence="6">The sequence shown here is derived from an EMBL/GenBank/DDBJ whole genome shotgun (WGS) entry which is preliminary data.</text>
</comment>
<evidence type="ECO:0000256" key="4">
    <source>
        <dbReference type="ARBA" id="ARBA00023211"/>
    </source>
</evidence>
<dbReference type="Pfam" id="PF16891">
    <property type="entry name" value="STPPase_N"/>
    <property type="match status" value="1"/>
</dbReference>
<feature type="domain" description="Serine-threonine protein phosphatase N-terminal" evidence="5">
    <location>
        <begin position="2"/>
        <end position="31"/>
    </location>
</feature>
<evidence type="ECO:0000256" key="2">
    <source>
        <dbReference type="ARBA" id="ARBA00022723"/>
    </source>
</evidence>
<evidence type="ECO:0000259" key="5">
    <source>
        <dbReference type="Pfam" id="PF16891"/>
    </source>
</evidence>
<name>A0AA88QTG6_9ASTE</name>
<proteinExistence type="predicted"/>
<protein>
    <recommendedName>
        <fullName evidence="1">protein-serine/threonine phosphatase</fullName>
        <ecNumber evidence="1">3.1.3.16</ecNumber>
    </recommendedName>
</protein>
<evidence type="ECO:0000313" key="7">
    <source>
        <dbReference type="Proteomes" id="UP001187471"/>
    </source>
</evidence>
<evidence type="ECO:0000313" key="6">
    <source>
        <dbReference type="EMBL" id="KAK2965635.1"/>
    </source>
</evidence>
<dbReference type="GO" id="GO:0046872">
    <property type="term" value="F:metal ion binding"/>
    <property type="evidence" value="ECO:0007669"/>
    <property type="project" value="UniProtKB-KW"/>
</dbReference>
<dbReference type="InterPro" id="IPR029052">
    <property type="entry name" value="Metallo-depent_PP-like"/>
</dbReference>
<reference evidence="6" key="1">
    <citation type="submission" date="2022-12" db="EMBL/GenBank/DDBJ databases">
        <title>Draft genome assemblies for two species of Escallonia (Escalloniales).</title>
        <authorList>
            <person name="Chanderbali A."/>
            <person name="Dervinis C."/>
            <person name="Anghel I."/>
            <person name="Soltis D."/>
            <person name="Soltis P."/>
            <person name="Zapata F."/>
        </authorList>
    </citation>
    <scope>NUCLEOTIDE SEQUENCE</scope>
    <source>
        <strain evidence="6">UCBG92.1500</strain>
        <tissue evidence="6">Leaf</tissue>
    </source>
</reference>
<dbReference type="InterPro" id="IPR031675">
    <property type="entry name" value="STPPase_N"/>
</dbReference>
<gene>
    <name evidence="6" type="ORF">RJ640_000135</name>
</gene>
<evidence type="ECO:0000256" key="1">
    <source>
        <dbReference type="ARBA" id="ARBA00013081"/>
    </source>
</evidence>
<keyword evidence="2" id="KW-0479">Metal-binding</keyword>
<sequence>MKVQLSELEIRQLCLRSKDIFLQQPNLLELEAPIKICGSVLERRTKYTLALVLTGLFHFGTRAYYLDHHR</sequence>